<accession>A0A2U3BBI8</accession>
<dbReference type="Proteomes" id="UP000245362">
    <property type="component" value="Unassembled WGS sequence"/>
</dbReference>
<protein>
    <submittedName>
        <fullName evidence="1">Uncharacterized protein</fullName>
    </submittedName>
</protein>
<dbReference type="EMBL" id="QFWT01000003">
    <property type="protein sequence ID" value="PWI34159.1"/>
    <property type="molecule type" value="Genomic_DNA"/>
</dbReference>
<dbReference type="AlphaFoldDB" id="A0A2U3BBI8"/>
<name>A0A2U3BBI8_9VIBR</name>
<sequence>MLIPMSEQEINRFKELQDVLLQPVKFGVYWNNWLNMTLRVWDMVLEVNPVTDVILMSFVIFKCQLRLCVNCTN</sequence>
<organism evidence="1 2">
    <name type="scientific">Vibrio albus</name>
    <dbReference type="NCBI Taxonomy" id="2200953"/>
    <lineage>
        <taxon>Bacteria</taxon>
        <taxon>Pseudomonadati</taxon>
        <taxon>Pseudomonadota</taxon>
        <taxon>Gammaproteobacteria</taxon>
        <taxon>Vibrionales</taxon>
        <taxon>Vibrionaceae</taxon>
        <taxon>Vibrio</taxon>
    </lineage>
</organism>
<gene>
    <name evidence="1" type="ORF">DI392_08200</name>
</gene>
<evidence type="ECO:0000313" key="1">
    <source>
        <dbReference type="EMBL" id="PWI34159.1"/>
    </source>
</evidence>
<reference evidence="1 2" key="1">
    <citation type="submission" date="2018-05" db="EMBL/GenBank/DDBJ databases">
        <title>Vibrio limimaris sp. nov., isolated from marine sediment.</title>
        <authorList>
            <person name="Li C.-M."/>
        </authorList>
    </citation>
    <scope>NUCLEOTIDE SEQUENCE [LARGE SCALE GENOMIC DNA]</scope>
    <source>
        <strain evidence="1 2">E4404</strain>
    </source>
</reference>
<keyword evidence="2" id="KW-1185">Reference proteome</keyword>
<proteinExistence type="predicted"/>
<comment type="caution">
    <text evidence="1">The sequence shown here is derived from an EMBL/GenBank/DDBJ whole genome shotgun (WGS) entry which is preliminary data.</text>
</comment>
<evidence type="ECO:0000313" key="2">
    <source>
        <dbReference type="Proteomes" id="UP000245362"/>
    </source>
</evidence>